<proteinExistence type="predicted"/>
<evidence type="ECO:0000313" key="1">
    <source>
        <dbReference type="EMBL" id="ALG71113.1"/>
    </source>
</evidence>
<accession>A0AAC8VX31</accession>
<organism evidence="1 2">
    <name type="scientific">Azospirillum thiophilum</name>
    <dbReference type="NCBI Taxonomy" id="528244"/>
    <lineage>
        <taxon>Bacteria</taxon>
        <taxon>Pseudomonadati</taxon>
        <taxon>Pseudomonadota</taxon>
        <taxon>Alphaproteobacteria</taxon>
        <taxon>Rhodospirillales</taxon>
        <taxon>Azospirillaceae</taxon>
        <taxon>Azospirillum</taxon>
    </lineage>
</organism>
<reference evidence="2" key="1">
    <citation type="submission" date="2015-08" db="EMBL/GenBank/DDBJ databases">
        <title>Complete Genome Sequence of Azospirillum thiophilum BV-S.</title>
        <authorList>
            <person name="Fomenkov A."/>
            <person name="Vincze T."/>
            <person name="Grabovich M."/>
            <person name="Dubinina G."/>
            <person name="Orlova M."/>
            <person name="Belousova E."/>
            <person name="Roberts R.J."/>
        </authorList>
    </citation>
    <scope>NUCLEOTIDE SEQUENCE [LARGE SCALE GENOMIC DNA]</scope>
    <source>
        <strain evidence="2">BV-S</strain>
    </source>
</reference>
<dbReference type="RefSeq" id="WP_045580529.1">
    <property type="nucleotide sequence ID" value="NZ_CP012401.1"/>
</dbReference>
<keyword evidence="2" id="KW-1185">Reference proteome</keyword>
<dbReference type="EMBL" id="CP012401">
    <property type="protein sequence ID" value="ALG71113.1"/>
    <property type="molecule type" value="Genomic_DNA"/>
</dbReference>
<dbReference type="AlphaFoldDB" id="A0AAC8VX31"/>
<gene>
    <name evidence="1" type="ORF">AL072_09510</name>
</gene>
<sequence length="84" mass="9570">MRTEWDGVLRLRLGPVDRRFDARILYRAGPFRADIEAIEIRTEQGWIGAPWLIGLVEDCAPLFDRLRDHAAGRSADARAVARQP</sequence>
<dbReference type="KEGG" id="ati:AL072_09510"/>
<reference evidence="1 2" key="2">
    <citation type="journal article" date="2016" name="Genome Announc.">
        <title>Complete Genome Sequence of a Strain of Azospirillum thiophilum Isolated from a Sulfide Spring.</title>
        <authorList>
            <person name="Fomenkov A."/>
            <person name="Vincze T."/>
            <person name="Grabovich M."/>
            <person name="Anton B.P."/>
            <person name="Dubinina G."/>
            <person name="Orlova M."/>
            <person name="Belousova E."/>
            <person name="Roberts R.J."/>
        </authorList>
    </citation>
    <scope>NUCLEOTIDE SEQUENCE [LARGE SCALE GENOMIC DNA]</scope>
    <source>
        <strain evidence="1 2">BV-S</strain>
    </source>
</reference>
<name>A0AAC8VX31_9PROT</name>
<evidence type="ECO:0000313" key="2">
    <source>
        <dbReference type="Proteomes" id="UP000069935"/>
    </source>
</evidence>
<protein>
    <submittedName>
        <fullName evidence="1">Uncharacterized protein</fullName>
    </submittedName>
</protein>
<dbReference type="Proteomes" id="UP000069935">
    <property type="component" value="Chromosome 1"/>
</dbReference>